<comment type="caution">
    <text evidence="2">The sequence shown here is derived from an EMBL/GenBank/DDBJ whole genome shotgun (WGS) entry which is preliminary data.</text>
</comment>
<keyword evidence="1" id="KW-1133">Transmembrane helix</keyword>
<name>A0ABT3AVT2_9CYAN</name>
<feature type="transmembrane region" description="Helical" evidence="1">
    <location>
        <begin position="147"/>
        <end position="166"/>
    </location>
</feature>
<sequence length="169" mass="19101">MINSSVSNCPVPSEQQPLNEYEELKISWLFRDCTLSWRDYIMKMVWIWGLSWVVAAPVAAASFTPNKYIAQFLLCGAGGASVGVVLGLTRLYLGWSYVGSRLFSPVIFYEESGWYDGQTWTKPESVLMRDRLIVSYEIKPIIRRLQITSLCLAGLLVAGTIIWHLLSSK</sequence>
<feature type="transmembrane region" description="Helical" evidence="1">
    <location>
        <begin position="69"/>
        <end position="93"/>
    </location>
</feature>
<protein>
    <submittedName>
        <fullName evidence="2">CGLD27 family protein</fullName>
    </submittedName>
</protein>
<dbReference type="PANTHER" id="PTHR34214">
    <property type="match status" value="1"/>
</dbReference>
<dbReference type="EMBL" id="JAOWRF010000105">
    <property type="protein sequence ID" value="MCV3213239.1"/>
    <property type="molecule type" value="Genomic_DNA"/>
</dbReference>
<evidence type="ECO:0000256" key="1">
    <source>
        <dbReference type="SAM" id="Phobius"/>
    </source>
</evidence>
<dbReference type="Proteomes" id="UP001526143">
    <property type="component" value="Unassembled WGS sequence"/>
</dbReference>
<feature type="transmembrane region" description="Helical" evidence="1">
    <location>
        <begin position="45"/>
        <end position="63"/>
    </location>
</feature>
<keyword evidence="1" id="KW-0472">Membrane</keyword>
<keyword evidence="1" id="KW-0812">Transmembrane</keyword>
<evidence type="ECO:0000313" key="2">
    <source>
        <dbReference type="EMBL" id="MCV3213239.1"/>
    </source>
</evidence>
<dbReference type="InterPro" id="IPR009631">
    <property type="entry name" value="CGLD27-like"/>
</dbReference>
<dbReference type="RefSeq" id="WP_263744745.1">
    <property type="nucleotide sequence ID" value="NZ_JAOWRF010000105.1"/>
</dbReference>
<gene>
    <name evidence="2" type="ORF">OGM63_06825</name>
</gene>
<keyword evidence="3" id="KW-1185">Reference proteome</keyword>
<reference evidence="2 3" key="1">
    <citation type="submission" date="2022-10" db="EMBL/GenBank/DDBJ databases">
        <title>Identification of biosynthetic pathway for the production of the potent trypsin inhibitor radiosumin.</title>
        <authorList>
            <person name="Fewer D.P."/>
            <person name="Delbaje E."/>
            <person name="Ouyang X."/>
            <person name="Agostino P.D."/>
            <person name="Wahlsten M."/>
            <person name="Jokela J."/>
            <person name="Permi P."/>
            <person name="Haapaniemi E."/>
            <person name="Koistinen H."/>
        </authorList>
    </citation>
    <scope>NUCLEOTIDE SEQUENCE [LARGE SCALE GENOMIC DNA]</scope>
    <source>
        <strain evidence="2 3">NIES-515</strain>
    </source>
</reference>
<proteinExistence type="predicted"/>
<dbReference type="PANTHER" id="PTHR34214:SF3">
    <property type="entry name" value="PROTEIN CONSERVED IN THE GREEN LINEAGE AND DIATOMS 27, CHLOROPLASTIC"/>
    <property type="match status" value="1"/>
</dbReference>
<organism evidence="2 3">
    <name type="scientific">Plectonema radiosum NIES-515</name>
    <dbReference type="NCBI Taxonomy" id="2986073"/>
    <lineage>
        <taxon>Bacteria</taxon>
        <taxon>Bacillati</taxon>
        <taxon>Cyanobacteriota</taxon>
        <taxon>Cyanophyceae</taxon>
        <taxon>Oscillatoriophycideae</taxon>
        <taxon>Oscillatoriales</taxon>
        <taxon>Microcoleaceae</taxon>
        <taxon>Plectonema</taxon>
    </lineage>
</organism>
<accession>A0ABT3AVT2</accession>
<evidence type="ECO:0000313" key="3">
    <source>
        <dbReference type="Proteomes" id="UP001526143"/>
    </source>
</evidence>
<dbReference type="Pfam" id="PF06799">
    <property type="entry name" value="CGLD27-like"/>
    <property type="match status" value="1"/>
</dbReference>